<reference evidence="2 3" key="1">
    <citation type="submission" date="2019-02" db="EMBL/GenBank/DDBJ databases">
        <title>Deep-cultivation of Planctomycetes and their phenomic and genomic characterization uncovers novel biology.</title>
        <authorList>
            <person name="Wiegand S."/>
            <person name="Jogler M."/>
            <person name="Boedeker C."/>
            <person name="Pinto D."/>
            <person name="Vollmers J."/>
            <person name="Rivas-Marin E."/>
            <person name="Kohn T."/>
            <person name="Peeters S.H."/>
            <person name="Heuer A."/>
            <person name="Rast P."/>
            <person name="Oberbeckmann S."/>
            <person name="Bunk B."/>
            <person name="Jeske O."/>
            <person name="Meyerdierks A."/>
            <person name="Storesund J.E."/>
            <person name="Kallscheuer N."/>
            <person name="Luecker S."/>
            <person name="Lage O.M."/>
            <person name="Pohl T."/>
            <person name="Merkel B.J."/>
            <person name="Hornburger P."/>
            <person name="Mueller R.-W."/>
            <person name="Bruemmer F."/>
            <person name="Labrenz M."/>
            <person name="Spormann A.M."/>
            <person name="Op den Camp H."/>
            <person name="Overmann J."/>
            <person name="Amann R."/>
            <person name="Jetten M.S.M."/>
            <person name="Mascher T."/>
            <person name="Medema M.H."/>
            <person name="Devos D.P."/>
            <person name="Kaster A.-K."/>
            <person name="Ovreas L."/>
            <person name="Rohde M."/>
            <person name="Galperin M.Y."/>
            <person name="Jogler C."/>
        </authorList>
    </citation>
    <scope>NUCLEOTIDE SEQUENCE [LARGE SCALE GENOMIC DNA]</scope>
    <source>
        <strain evidence="2 3">Pan241w</strain>
    </source>
</reference>
<evidence type="ECO:0008006" key="4">
    <source>
        <dbReference type="Google" id="ProtNLM"/>
    </source>
</evidence>
<dbReference type="InterPro" id="IPR010980">
    <property type="entry name" value="Cyt_c/b562"/>
</dbReference>
<keyword evidence="3" id="KW-1185">Reference proteome</keyword>
<dbReference type="GO" id="GO:0020037">
    <property type="term" value="F:heme binding"/>
    <property type="evidence" value="ECO:0007669"/>
    <property type="project" value="InterPro"/>
</dbReference>
<evidence type="ECO:0000256" key="1">
    <source>
        <dbReference type="SAM" id="MobiDB-lite"/>
    </source>
</evidence>
<dbReference type="GO" id="GO:0022900">
    <property type="term" value="P:electron transport chain"/>
    <property type="evidence" value="ECO:0007669"/>
    <property type="project" value="InterPro"/>
</dbReference>
<feature type="region of interest" description="Disordered" evidence="1">
    <location>
        <begin position="31"/>
        <end position="55"/>
    </location>
</feature>
<dbReference type="KEGG" id="gaz:Pan241w_45630"/>
<name>A0A517RKQ3_9PLAN</name>
<gene>
    <name evidence="2" type="ORF">Pan241w_45630</name>
</gene>
<evidence type="ECO:0000313" key="3">
    <source>
        <dbReference type="Proteomes" id="UP000317171"/>
    </source>
</evidence>
<dbReference type="RefSeq" id="WP_145219916.1">
    <property type="nucleotide sequence ID" value="NZ_CP036269.1"/>
</dbReference>
<dbReference type="GO" id="GO:0009055">
    <property type="term" value="F:electron transfer activity"/>
    <property type="evidence" value="ECO:0007669"/>
    <property type="project" value="InterPro"/>
</dbReference>
<dbReference type="OrthoDB" id="287770at2"/>
<dbReference type="EMBL" id="CP036269">
    <property type="protein sequence ID" value="QDT44454.1"/>
    <property type="molecule type" value="Genomic_DNA"/>
</dbReference>
<accession>A0A517RKQ3</accession>
<dbReference type="SUPFAM" id="SSF47175">
    <property type="entry name" value="Cytochromes"/>
    <property type="match status" value="1"/>
</dbReference>
<sequence>MRKTICLLICGALLLGFWGGTEESQFAHAVDPDKCESKSKDKEKGDDSNGEKKLSKFMREKLTSSQLVLEGLMVEDYDMMQKGAQKMIEMSNATEWQVIEGPIFARQSEEFRSAAKQVIKFAKQKNIDGASLSYLHLTMTCIACHKKVNKVLISQR</sequence>
<dbReference type="AlphaFoldDB" id="A0A517RKQ3"/>
<dbReference type="Proteomes" id="UP000317171">
    <property type="component" value="Chromosome"/>
</dbReference>
<evidence type="ECO:0000313" key="2">
    <source>
        <dbReference type="EMBL" id="QDT44454.1"/>
    </source>
</evidence>
<organism evidence="2 3">
    <name type="scientific">Gimesia alba</name>
    <dbReference type="NCBI Taxonomy" id="2527973"/>
    <lineage>
        <taxon>Bacteria</taxon>
        <taxon>Pseudomonadati</taxon>
        <taxon>Planctomycetota</taxon>
        <taxon>Planctomycetia</taxon>
        <taxon>Planctomycetales</taxon>
        <taxon>Planctomycetaceae</taxon>
        <taxon>Gimesia</taxon>
    </lineage>
</organism>
<protein>
    <recommendedName>
        <fullName evidence="4">Cytochrome C</fullName>
    </recommendedName>
</protein>
<proteinExistence type="predicted"/>
<dbReference type="GO" id="GO:0005506">
    <property type="term" value="F:iron ion binding"/>
    <property type="evidence" value="ECO:0007669"/>
    <property type="project" value="InterPro"/>
</dbReference>